<evidence type="ECO:0000313" key="3">
    <source>
        <dbReference type="Proteomes" id="UP000887159"/>
    </source>
</evidence>
<dbReference type="Proteomes" id="UP000887159">
    <property type="component" value="Unassembled WGS sequence"/>
</dbReference>
<evidence type="ECO:0000256" key="1">
    <source>
        <dbReference type="SAM" id="MobiDB-lite"/>
    </source>
</evidence>
<reference evidence="2" key="1">
    <citation type="submission" date="2020-08" db="EMBL/GenBank/DDBJ databases">
        <title>Multicomponent nature underlies the extraordinary mechanical properties of spider dragline silk.</title>
        <authorList>
            <person name="Kono N."/>
            <person name="Nakamura H."/>
            <person name="Mori M."/>
            <person name="Yoshida Y."/>
            <person name="Ohtoshi R."/>
            <person name="Malay A.D."/>
            <person name="Moran D.A.P."/>
            <person name="Tomita M."/>
            <person name="Numata K."/>
            <person name="Arakawa K."/>
        </authorList>
    </citation>
    <scope>NUCLEOTIDE SEQUENCE</scope>
</reference>
<dbReference type="EMBL" id="BMAU01021305">
    <property type="protein sequence ID" value="GFY11401.1"/>
    <property type="molecule type" value="Genomic_DNA"/>
</dbReference>
<gene>
    <name evidence="2" type="ORF">TNCV_3182431</name>
</gene>
<sequence>MELHASWTSHGHLHTTTRLQQDYDAPDIFFFFSPIKTWTAVRQPGVCESGVREVPVEWKTNANLTLPAERLSNISRYPGHLLDIACYDSKPLQPEPRRSRLGLRKRDPSYGPRGRSLSRRGQTSMPANLPDHPAQFIVLDVLYPMHFTYLR</sequence>
<comment type="caution">
    <text evidence="2">The sequence shown here is derived from an EMBL/GenBank/DDBJ whole genome shotgun (WGS) entry which is preliminary data.</text>
</comment>
<feature type="region of interest" description="Disordered" evidence="1">
    <location>
        <begin position="92"/>
        <end position="128"/>
    </location>
</feature>
<accession>A0A8X6SFR2</accession>
<organism evidence="2 3">
    <name type="scientific">Trichonephila clavipes</name>
    <name type="common">Golden silk orbweaver</name>
    <name type="synonym">Nephila clavipes</name>
    <dbReference type="NCBI Taxonomy" id="2585209"/>
    <lineage>
        <taxon>Eukaryota</taxon>
        <taxon>Metazoa</taxon>
        <taxon>Ecdysozoa</taxon>
        <taxon>Arthropoda</taxon>
        <taxon>Chelicerata</taxon>
        <taxon>Arachnida</taxon>
        <taxon>Araneae</taxon>
        <taxon>Araneomorphae</taxon>
        <taxon>Entelegynae</taxon>
        <taxon>Araneoidea</taxon>
        <taxon>Nephilidae</taxon>
        <taxon>Trichonephila</taxon>
    </lineage>
</organism>
<keyword evidence="3" id="KW-1185">Reference proteome</keyword>
<evidence type="ECO:0000313" key="2">
    <source>
        <dbReference type="EMBL" id="GFY11401.1"/>
    </source>
</evidence>
<name>A0A8X6SFR2_TRICX</name>
<proteinExistence type="predicted"/>
<protein>
    <submittedName>
        <fullName evidence="2">Uncharacterized protein</fullName>
    </submittedName>
</protein>
<dbReference type="AlphaFoldDB" id="A0A8X6SFR2"/>